<dbReference type="InterPro" id="IPR035976">
    <property type="entry name" value="Sushi/SCR/CCP_sf"/>
</dbReference>
<dbReference type="SUPFAM" id="SSF57535">
    <property type="entry name" value="Complement control module/SCR domain"/>
    <property type="match status" value="1"/>
</dbReference>
<organism evidence="4">
    <name type="scientific">Menopon gallinae</name>
    <name type="common">poultry shaft louse</name>
    <dbReference type="NCBI Taxonomy" id="328185"/>
    <lineage>
        <taxon>Eukaryota</taxon>
        <taxon>Metazoa</taxon>
        <taxon>Ecdysozoa</taxon>
        <taxon>Arthropoda</taxon>
        <taxon>Hexapoda</taxon>
        <taxon>Insecta</taxon>
        <taxon>Pterygota</taxon>
        <taxon>Neoptera</taxon>
        <taxon>Paraneoptera</taxon>
        <taxon>Psocodea</taxon>
        <taxon>Troctomorpha</taxon>
        <taxon>Phthiraptera</taxon>
        <taxon>Amblycera</taxon>
        <taxon>Menoponidae</taxon>
        <taxon>Menopon</taxon>
    </lineage>
</organism>
<dbReference type="InterPro" id="IPR000436">
    <property type="entry name" value="Sushi_SCR_CCP_dom"/>
</dbReference>
<dbReference type="EMBL" id="JARGDH010000005">
    <property type="protein sequence ID" value="KAL0268038.1"/>
    <property type="molecule type" value="Genomic_DNA"/>
</dbReference>
<evidence type="ECO:0000256" key="1">
    <source>
        <dbReference type="ARBA" id="ARBA00023157"/>
    </source>
</evidence>
<feature type="disulfide bond" evidence="2">
    <location>
        <begin position="64"/>
        <end position="91"/>
    </location>
</feature>
<dbReference type="Pfam" id="PF00084">
    <property type="entry name" value="Sushi"/>
    <property type="match status" value="1"/>
</dbReference>
<dbReference type="PANTHER" id="PTHR45713">
    <property type="entry name" value="FTP DOMAIN-CONTAINING PROTEIN"/>
    <property type="match status" value="1"/>
</dbReference>
<sequence>MVRCGLSAEQVGQKVFDILLVTFTVLLHREGMGHPCGFPGRPRNGSSSTLSTISRPGDTAQYSCRPGYTLFGDTERVCLESGIWAGQQPLCELNLVLKRPTLMSAQLWHYTPDLAVDGNTETCSFTPKTSEQRWWQVDLTYQQHIGSVALVISRDAYHELTIFITELVSKNQALYKPCTHFKGKFPKLKMLFVCNKGKGHKGRYVYIRDDRKNHDYFGLCEVEVFAFRGGWDTYVLGGGETEANALKIRGGRGRIEKTCRNMCSTRVFASPTGKSLVPRNWVTVAFDASCCGGRDVKPPS</sequence>
<dbReference type="CDD" id="cd00033">
    <property type="entry name" value="CCP"/>
    <property type="match status" value="1"/>
</dbReference>
<comment type="caution">
    <text evidence="2">Lacks conserved residue(s) required for the propagation of feature annotation.</text>
</comment>
<keyword evidence="2" id="KW-0768">Sushi</keyword>
<dbReference type="InterPro" id="IPR008979">
    <property type="entry name" value="Galactose-bd-like_sf"/>
</dbReference>
<feature type="domain" description="Sushi" evidence="3">
    <location>
        <begin position="34"/>
        <end position="93"/>
    </location>
</feature>
<accession>A0AAW2HEV8</accession>
<dbReference type="SUPFAM" id="SSF49785">
    <property type="entry name" value="Galactose-binding domain-like"/>
    <property type="match status" value="1"/>
</dbReference>
<dbReference type="Gene3D" id="2.10.70.10">
    <property type="entry name" value="Complement Module, domain 1"/>
    <property type="match status" value="1"/>
</dbReference>
<comment type="caution">
    <text evidence="4">The sequence shown here is derived from an EMBL/GenBank/DDBJ whole genome shotgun (WGS) entry which is preliminary data.</text>
</comment>
<dbReference type="PROSITE" id="PS50923">
    <property type="entry name" value="SUSHI"/>
    <property type="match status" value="1"/>
</dbReference>
<keyword evidence="1 2" id="KW-1015">Disulfide bond</keyword>
<name>A0AAW2HEV8_9NEOP</name>
<evidence type="ECO:0000256" key="2">
    <source>
        <dbReference type="PROSITE-ProRule" id="PRU00302"/>
    </source>
</evidence>
<dbReference type="Gene3D" id="2.60.120.260">
    <property type="entry name" value="Galactose-binding domain-like"/>
    <property type="match status" value="1"/>
</dbReference>
<dbReference type="Pfam" id="PF22633">
    <property type="entry name" value="F5_F8_type_C_2"/>
    <property type="match status" value="1"/>
</dbReference>
<dbReference type="PANTHER" id="PTHR45713:SF6">
    <property type="entry name" value="F5_8 TYPE C DOMAIN-CONTAINING PROTEIN"/>
    <property type="match status" value="1"/>
</dbReference>
<gene>
    <name evidence="4" type="ORF">PYX00_010123</name>
</gene>
<dbReference type="SMART" id="SM00032">
    <property type="entry name" value="CCP"/>
    <property type="match status" value="1"/>
</dbReference>
<evidence type="ECO:0000259" key="3">
    <source>
        <dbReference type="PROSITE" id="PS50923"/>
    </source>
</evidence>
<evidence type="ECO:0000313" key="4">
    <source>
        <dbReference type="EMBL" id="KAL0268038.1"/>
    </source>
</evidence>
<dbReference type="InterPro" id="IPR051941">
    <property type="entry name" value="BG_Antigen-Binding_Lectin"/>
</dbReference>
<proteinExistence type="predicted"/>
<dbReference type="AlphaFoldDB" id="A0AAW2HEV8"/>
<reference evidence="4" key="1">
    <citation type="journal article" date="2024" name="Gigascience">
        <title>Chromosome-level genome of the poultry shaft louse Menopon gallinae provides insight into the host-switching and adaptive evolution of parasitic lice.</title>
        <authorList>
            <person name="Xu Y."/>
            <person name="Ma L."/>
            <person name="Liu S."/>
            <person name="Liang Y."/>
            <person name="Liu Q."/>
            <person name="He Z."/>
            <person name="Tian L."/>
            <person name="Duan Y."/>
            <person name="Cai W."/>
            <person name="Li H."/>
            <person name="Song F."/>
        </authorList>
    </citation>
    <scope>NUCLEOTIDE SEQUENCE</scope>
    <source>
        <strain evidence="4">Cailab_2023a</strain>
    </source>
</reference>
<protein>
    <recommendedName>
        <fullName evidence="3">Sushi domain-containing protein</fullName>
    </recommendedName>
</protein>